<dbReference type="InterPro" id="IPR015943">
    <property type="entry name" value="WD40/YVTN_repeat-like_dom_sf"/>
</dbReference>
<gene>
    <name evidence="3" type="ORF">FRUB_07609</name>
</gene>
<evidence type="ECO:0000259" key="2">
    <source>
        <dbReference type="Pfam" id="PF13360"/>
    </source>
</evidence>
<dbReference type="InterPro" id="IPR011047">
    <property type="entry name" value="Quinoprotein_ADH-like_sf"/>
</dbReference>
<dbReference type="EMBL" id="NIDE01000014">
    <property type="protein sequence ID" value="OWK38489.1"/>
    <property type="molecule type" value="Genomic_DNA"/>
</dbReference>
<feature type="signal peptide" evidence="1">
    <location>
        <begin position="1"/>
        <end position="27"/>
    </location>
</feature>
<dbReference type="PANTHER" id="PTHR34512">
    <property type="entry name" value="CELL SURFACE PROTEIN"/>
    <property type="match status" value="1"/>
</dbReference>
<dbReference type="AlphaFoldDB" id="A0A225DMN3"/>
<keyword evidence="1" id="KW-0732">Signal</keyword>
<dbReference type="SUPFAM" id="SSF50998">
    <property type="entry name" value="Quinoprotein alcohol dehydrogenase-like"/>
    <property type="match status" value="1"/>
</dbReference>
<dbReference type="PANTHER" id="PTHR34512:SF30">
    <property type="entry name" value="OUTER MEMBRANE PROTEIN ASSEMBLY FACTOR BAMB"/>
    <property type="match status" value="1"/>
</dbReference>
<dbReference type="Proteomes" id="UP000214646">
    <property type="component" value="Unassembled WGS sequence"/>
</dbReference>
<dbReference type="InterPro" id="IPR002372">
    <property type="entry name" value="PQQ_rpt_dom"/>
</dbReference>
<accession>A0A225DMN3</accession>
<evidence type="ECO:0000313" key="4">
    <source>
        <dbReference type="Proteomes" id="UP000214646"/>
    </source>
</evidence>
<reference evidence="4" key="1">
    <citation type="submission" date="2017-06" db="EMBL/GenBank/DDBJ databases">
        <title>Genome analysis of Fimbriiglobus ruber SP5, the first member of the order Planctomycetales with confirmed chitinolytic capability.</title>
        <authorList>
            <person name="Ravin N.V."/>
            <person name="Rakitin A.L."/>
            <person name="Ivanova A.A."/>
            <person name="Beletsky A.V."/>
            <person name="Kulichevskaya I.S."/>
            <person name="Mardanov A.V."/>
            <person name="Dedysh S.N."/>
        </authorList>
    </citation>
    <scope>NUCLEOTIDE SEQUENCE [LARGE SCALE GENOMIC DNA]</scope>
    <source>
        <strain evidence="4">SP5</strain>
    </source>
</reference>
<organism evidence="3 4">
    <name type="scientific">Fimbriiglobus ruber</name>
    <dbReference type="NCBI Taxonomy" id="1908690"/>
    <lineage>
        <taxon>Bacteria</taxon>
        <taxon>Pseudomonadati</taxon>
        <taxon>Planctomycetota</taxon>
        <taxon>Planctomycetia</taxon>
        <taxon>Gemmatales</taxon>
        <taxon>Gemmataceae</taxon>
        <taxon>Fimbriiglobus</taxon>
    </lineage>
</organism>
<dbReference type="Gene3D" id="2.130.10.10">
    <property type="entry name" value="YVTN repeat-like/Quinoprotein amine dehydrogenase"/>
    <property type="match status" value="1"/>
</dbReference>
<feature type="domain" description="Pyrrolo-quinoline quinone repeat" evidence="2">
    <location>
        <begin position="87"/>
        <end position="341"/>
    </location>
</feature>
<evidence type="ECO:0000313" key="3">
    <source>
        <dbReference type="EMBL" id="OWK38489.1"/>
    </source>
</evidence>
<dbReference type="SMART" id="SM00564">
    <property type="entry name" value="PQQ"/>
    <property type="match status" value="3"/>
</dbReference>
<sequence length="417" mass="43576">MFASKLRSVRGVVAAGLVLALAGGTAAGDWPNFNGPARDGHAPDTGLTWKWPADGPPVAWKRDAGAGFAGVAVSGGVAFLFNRVGADEVLVALDAATGAEKWKSVARTRYVDDFGFDDGPRCVPVAAGGRVFTLGADGDLRAVEAATGKELWQRNLLTAYHARKGYFGAGTGPIVVGDRLLVNAGGKGAGVVGLDPATGKELWKATDDGPSYSSPTPITVGGKACAAFFTRAGLVVVDAADGTVKATKGWRARIDASVNAASPVVRGDEVFLSSSYGTGAILLKLKGAEPEEVWSGDRSLSCHYNTPVLVGDYLYGIDGRQEGGAARLRCVEWKSGDVKWSVDRFGCASLIAVDGGLLAVTDGGELVRFSATEKEYQEVSRAKLLDAPCRAAPALADGRLYVRDEKRLLCVRLKETK</sequence>
<proteinExistence type="predicted"/>
<protein>
    <recommendedName>
        <fullName evidence="2">Pyrrolo-quinoline quinone repeat domain-containing protein</fullName>
    </recommendedName>
</protein>
<keyword evidence="4" id="KW-1185">Reference proteome</keyword>
<feature type="chain" id="PRO_5012872405" description="Pyrrolo-quinoline quinone repeat domain-containing protein" evidence="1">
    <location>
        <begin position="28"/>
        <end position="417"/>
    </location>
</feature>
<name>A0A225DMN3_9BACT</name>
<evidence type="ECO:0000256" key="1">
    <source>
        <dbReference type="SAM" id="SignalP"/>
    </source>
</evidence>
<dbReference type="InterPro" id="IPR018391">
    <property type="entry name" value="PQQ_b-propeller_rpt"/>
</dbReference>
<dbReference type="RefSeq" id="WP_238602888.1">
    <property type="nucleotide sequence ID" value="NZ_NIDE01000014.1"/>
</dbReference>
<comment type="caution">
    <text evidence="3">The sequence shown here is derived from an EMBL/GenBank/DDBJ whole genome shotgun (WGS) entry which is preliminary data.</text>
</comment>
<dbReference type="Pfam" id="PF13360">
    <property type="entry name" value="PQQ_2"/>
    <property type="match status" value="1"/>
</dbReference>